<feature type="domain" description="Peptidase M24" evidence="8">
    <location>
        <begin position="11"/>
        <end position="243"/>
    </location>
</feature>
<dbReference type="PANTHER" id="PTHR43330">
    <property type="entry name" value="METHIONINE AMINOPEPTIDASE"/>
    <property type="match status" value="1"/>
</dbReference>
<evidence type="ECO:0000259" key="8">
    <source>
        <dbReference type="Pfam" id="PF00557"/>
    </source>
</evidence>
<evidence type="ECO:0000256" key="1">
    <source>
        <dbReference type="ARBA" id="ARBA00002521"/>
    </source>
</evidence>
<feature type="binding site" evidence="6">
    <location>
        <position position="83"/>
    </location>
    <ligand>
        <name>substrate</name>
    </ligand>
</feature>
<sequence>MAEIKTKEEVEKIRAAGKILAKVLKEVSIAAEEGVSGKDLDKLAHDLIIKAGAEPAFLGYQPGGAARPFPATLCLSINDCIVHGVPGSRRLKQGDVVKLDLGVRYKGYCADAAVTVVIDPGSDEARKLIKATEDALEEAIKVARPGNTFGDIGYAISKTASKRGFKVLKELTGHGIGKNVHEEPTVFNEGEPGRGRMIKAGMVLAIEPMFAIGTREIKQLHDDGYATVDGSLSAHSEHTIFVGEDETEILTL</sequence>
<comment type="caution">
    <text evidence="9">The sequence shown here is derived from an EMBL/GenBank/DDBJ whole genome shotgun (WGS) entry which is preliminary data.</text>
</comment>
<dbReference type="GO" id="GO:0006508">
    <property type="term" value="P:proteolysis"/>
    <property type="evidence" value="ECO:0007669"/>
    <property type="project" value="UniProtKB-KW"/>
</dbReference>
<comment type="similarity">
    <text evidence="6">Belongs to the peptidase M24A family. Methionine aminopeptidase type 1 subfamily.</text>
</comment>
<dbReference type="AlphaFoldDB" id="A0A2H0USH0"/>
<organism evidence="9 10">
    <name type="scientific">Candidatus Harrisonbacteria bacterium CG10_big_fil_rev_8_21_14_0_10_40_38</name>
    <dbReference type="NCBI Taxonomy" id="1974583"/>
    <lineage>
        <taxon>Bacteria</taxon>
        <taxon>Candidatus Harrisoniibacteriota</taxon>
    </lineage>
</organism>
<accession>A0A2H0USH0</accession>
<feature type="binding site" evidence="6">
    <location>
        <position position="174"/>
    </location>
    <ligand>
        <name>a divalent metal cation</name>
        <dbReference type="ChEBI" id="CHEBI:60240"/>
        <label>2</label>
        <note>catalytic</note>
    </ligand>
</feature>
<evidence type="ECO:0000256" key="6">
    <source>
        <dbReference type="HAMAP-Rule" id="MF_01974"/>
    </source>
</evidence>
<protein>
    <recommendedName>
        <fullName evidence="6 7">Methionine aminopeptidase</fullName>
        <shortName evidence="6">MAP</shortName>
        <shortName evidence="6">MetAP</shortName>
        <ecNumber evidence="6 7">3.4.11.18</ecNumber>
    </recommendedName>
    <alternativeName>
        <fullName evidence="6">Peptidase M</fullName>
    </alternativeName>
</protein>
<dbReference type="HAMAP" id="MF_01974">
    <property type="entry name" value="MetAP_1"/>
    <property type="match status" value="1"/>
</dbReference>
<feature type="binding site" evidence="6">
    <location>
        <position position="111"/>
    </location>
    <ligand>
        <name>a divalent metal cation</name>
        <dbReference type="ChEBI" id="CHEBI:60240"/>
        <label>2</label>
        <note>catalytic</note>
    </ligand>
</feature>
<feature type="binding site" evidence="6">
    <location>
        <position position="100"/>
    </location>
    <ligand>
        <name>a divalent metal cation</name>
        <dbReference type="ChEBI" id="CHEBI:60240"/>
        <label>1</label>
    </ligand>
</feature>
<dbReference type="PANTHER" id="PTHR43330:SF27">
    <property type="entry name" value="METHIONINE AMINOPEPTIDASE"/>
    <property type="match status" value="1"/>
</dbReference>
<feature type="binding site" evidence="6">
    <location>
        <position position="237"/>
    </location>
    <ligand>
        <name>a divalent metal cation</name>
        <dbReference type="ChEBI" id="CHEBI:60240"/>
        <label>2</label>
        <note>catalytic</note>
    </ligand>
</feature>
<proteinExistence type="inferred from homology"/>
<evidence type="ECO:0000313" key="10">
    <source>
        <dbReference type="Proteomes" id="UP000231157"/>
    </source>
</evidence>
<dbReference type="GO" id="GO:0004239">
    <property type="term" value="F:initiator methionyl aminopeptidase activity"/>
    <property type="evidence" value="ECO:0007669"/>
    <property type="project" value="UniProtKB-UniRule"/>
</dbReference>
<comment type="catalytic activity">
    <reaction evidence="6 7">
        <text>Release of N-terminal amino acids, preferentially methionine, from peptides and arylamides.</text>
        <dbReference type="EC" id="3.4.11.18"/>
    </reaction>
</comment>
<feature type="binding site" evidence="6">
    <location>
        <position position="111"/>
    </location>
    <ligand>
        <name>a divalent metal cation</name>
        <dbReference type="ChEBI" id="CHEBI:60240"/>
        <label>1</label>
    </ligand>
</feature>
<keyword evidence="3 6" id="KW-0645">Protease</keyword>
<feature type="binding site" evidence="6">
    <location>
        <position position="207"/>
    </location>
    <ligand>
        <name>a divalent metal cation</name>
        <dbReference type="ChEBI" id="CHEBI:60240"/>
        <label>2</label>
        <note>catalytic</note>
    </ligand>
</feature>
<dbReference type="GO" id="GO:0046872">
    <property type="term" value="F:metal ion binding"/>
    <property type="evidence" value="ECO:0007669"/>
    <property type="project" value="UniProtKB-UniRule"/>
</dbReference>
<feature type="binding site" evidence="6">
    <location>
        <position position="181"/>
    </location>
    <ligand>
        <name>substrate</name>
    </ligand>
</feature>
<dbReference type="GO" id="GO:0005829">
    <property type="term" value="C:cytosol"/>
    <property type="evidence" value="ECO:0007669"/>
    <property type="project" value="TreeGrafter"/>
</dbReference>
<dbReference type="Gene3D" id="3.90.230.10">
    <property type="entry name" value="Creatinase/methionine aminopeptidase superfamily"/>
    <property type="match status" value="1"/>
</dbReference>
<feature type="binding site" evidence="6">
    <location>
        <position position="237"/>
    </location>
    <ligand>
        <name>a divalent metal cation</name>
        <dbReference type="ChEBI" id="CHEBI:60240"/>
        <label>1</label>
    </ligand>
</feature>
<dbReference type="Proteomes" id="UP000231157">
    <property type="component" value="Unassembled WGS sequence"/>
</dbReference>
<dbReference type="NCBIfam" id="TIGR00500">
    <property type="entry name" value="met_pdase_I"/>
    <property type="match status" value="1"/>
</dbReference>
<dbReference type="SUPFAM" id="SSF55920">
    <property type="entry name" value="Creatinase/aminopeptidase"/>
    <property type="match status" value="1"/>
</dbReference>
<dbReference type="InterPro" id="IPR001714">
    <property type="entry name" value="Pept_M24_MAP"/>
</dbReference>
<dbReference type="InterPro" id="IPR002467">
    <property type="entry name" value="Pept_M24A_MAP1"/>
</dbReference>
<evidence type="ECO:0000256" key="2">
    <source>
        <dbReference type="ARBA" id="ARBA00022438"/>
    </source>
</evidence>
<keyword evidence="4 6" id="KW-0479">Metal-binding</keyword>
<dbReference type="EC" id="3.4.11.18" evidence="6 7"/>
<dbReference type="InterPro" id="IPR036005">
    <property type="entry name" value="Creatinase/aminopeptidase-like"/>
</dbReference>
<evidence type="ECO:0000256" key="3">
    <source>
        <dbReference type="ARBA" id="ARBA00022670"/>
    </source>
</evidence>
<evidence type="ECO:0000256" key="5">
    <source>
        <dbReference type="ARBA" id="ARBA00022801"/>
    </source>
</evidence>
<gene>
    <name evidence="6 9" type="primary">map</name>
    <name evidence="9" type="ORF">COU07_00430</name>
</gene>
<reference evidence="10" key="1">
    <citation type="submission" date="2017-09" db="EMBL/GenBank/DDBJ databases">
        <title>Depth-based differentiation of microbial function through sediment-hosted aquifers and enrichment of novel symbionts in the deep terrestrial subsurface.</title>
        <authorList>
            <person name="Probst A.J."/>
            <person name="Ladd B."/>
            <person name="Jarett J.K."/>
            <person name="Geller-Mcgrath D.E."/>
            <person name="Sieber C.M.K."/>
            <person name="Emerson J.B."/>
            <person name="Anantharaman K."/>
            <person name="Thomas B.C."/>
            <person name="Malmstrom R."/>
            <person name="Stieglmeier M."/>
            <person name="Klingl A."/>
            <person name="Woyke T."/>
            <person name="Ryan C.M."/>
            <person name="Banfield J.F."/>
        </authorList>
    </citation>
    <scope>NUCLEOTIDE SEQUENCE [LARGE SCALE GENOMIC DNA]</scope>
</reference>
<dbReference type="InterPro" id="IPR000994">
    <property type="entry name" value="Pept_M24"/>
</dbReference>
<dbReference type="PRINTS" id="PR00599">
    <property type="entry name" value="MAPEPTIDASE"/>
</dbReference>
<dbReference type="Pfam" id="PF00557">
    <property type="entry name" value="Peptidase_M24"/>
    <property type="match status" value="1"/>
</dbReference>
<evidence type="ECO:0000256" key="7">
    <source>
        <dbReference type="RuleBase" id="RU003653"/>
    </source>
</evidence>
<dbReference type="EMBL" id="PFAZ01000001">
    <property type="protein sequence ID" value="PIR89352.1"/>
    <property type="molecule type" value="Genomic_DNA"/>
</dbReference>
<dbReference type="CDD" id="cd01086">
    <property type="entry name" value="MetAP1"/>
    <property type="match status" value="1"/>
</dbReference>
<comment type="function">
    <text evidence="1 6">Removes the N-terminal methionine from nascent proteins. The N-terminal methionine is often cleaved when the second residue in the primary sequence is small and uncharged (Met-Ala-, Cys, Gly, Pro, Ser, Thr, or Val). Requires deformylation of the N(alpha)-formylated initiator methionine before it can be hydrolyzed.</text>
</comment>
<keyword evidence="2 6" id="KW-0031">Aminopeptidase</keyword>
<comment type="cofactor">
    <cofactor evidence="6">
        <name>Co(2+)</name>
        <dbReference type="ChEBI" id="CHEBI:48828"/>
    </cofactor>
    <cofactor evidence="6">
        <name>Zn(2+)</name>
        <dbReference type="ChEBI" id="CHEBI:29105"/>
    </cofactor>
    <cofactor evidence="6">
        <name>Mn(2+)</name>
        <dbReference type="ChEBI" id="CHEBI:29035"/>
    </cofactor>
    <cofactor evidence="6">
        <name>Fe(2+)</name>
        <dbReference type="ChEBI" id="CHEBI:29033"/>
    </cofactor>
    <text evidence="6">Binds 2 divalent metal cations per subunit. Has a high-affinity and a low affinity metal-binding site. The true nature of the physiological cofactor is under debate. The enzyme is active with cobalt, zinc, manganese or divalent iron ions. Most likely, methionine aminopeptidases function as mononuclear Fe(2+)-metalloproteases under physiological conditions, and the catalytically relevant metal-binding site has been assigned to the histidine-containing high-affinity site.</text>
</comment>
<comment type="subunit">
    <text evidence="6">Monomer.</text>
</comment>
<name>A0A2H0USH0_9BACT</name>
<evidence type="ECO:0000256" key="4">
    <source>
        <dbReference type="ARBA" id="ARBA00022723"/>
    </source>
</evidence>
<keyword evidence="5 6" id="KW-0378">Hydrolase</keyword>
<evidence type="ECO:0000313" key="9">
    <source>
        <dbReference type="EMBL" id="PIR89352.1"/>
    </source>
</evidence>
<dbReference type="GO" id="GO:0070006">
    <property type="term" value="F:metalloaminopeptidase activity"/>
    <property type="evidence" value="ECO:0007669"/>
    <property type="project" value="UniProtKB-UniRule"/>
</dbReference>